<evidence type="ECO:0000259" key="2">
    <source>
        <dbReference type="SMART" id="SM00666"/>
    </source>
</evidence>
<gene>
    <name evidence="3" type="ORF">Prudu_009309</name>
</gene>
<dbReference type="CDD" id="cd06410">
    <property type="entry name" value="PB1_UP2"/>
    <property type="match status" value="1"/>
</dbReference>
<feature type="compositionally biased region" description="Polar residues" evidence="1">
    <location>
        <begin position="18"/>
        <end position="34"/>
    </location>
</feature>
<reference evidence="3" key="1">
    <citation type="journal article" date="2019" name="Science">
        <title>Mutation of a bHLH transcription factor allowed almond domestication.</title>
        <authorList>
            <person name="Sanchez-Perez R."/>
            <person name="Pavan S."/>
            <person name="Mazzeo R."/>
            <person name="Moldovan C."/>
            <person name="Aiese Cigliano R."/>
            <person name="Del Cueto J."/>
            <person name="Ricciardi F."/>
            <person name="Lotti C."/>
            <person name="Ricciardi L."/>
            <person name="Dicenta F."/>
            <person name="Lopez-Marques R.L."/>
            <person name="Lindberg Moller B."/>
        </authorList>
    </citation>
    <scope>NUCLEOTIDE SEQUENCE</scope>
</reference>
<sequence length="588" mass="64383">MTLKSQLSTHSESRLRSTRNPQISLQHKNMETSASPPPPTTKPKLRIMCSYGGHIVPNPRSKSLCYIGGDTRILSIDPTTASTLSSLTSHLAATLSLPAPLFLKYQLPRHDLLSLVSLSTDDDLLIFLDELRRLSNSAPRIRLFVFFDKTHHQCKAIQHPKTESWFIDALESAKIVMQKGMRSNGLVGFEAKSQSQSECLSGGGSRKFLSCGVGGGGSVAAESIVLETSSSFGSTSSSASLSSLPSVRARDEDVMAGTLLENKVKVATGESIAREHSVGVGNGISLSQTDAVINVASMDNRVSYNYAESDIKLSDPNFSGIQVQKTVQASGYYPVTPQLDQLQQPKLQFVQVGTPYIPQNPVGMLPVSSYYPMYHPQLHQQQLQHLHYQPNQPYPIYILPAAPAQPYNLPMHGSSYPIAHGHPPLYPNAFCIPPQATQNEPIKAGVSSDFASRVYRPVHSEMPHHGGVPLIHVPYDGNQQQPSGVSEMQHEIVAIASRESPKYSNQPDNDPARDLIYKSQPSAPSLAYQSMTKDTIHLSEALTQFHIDNRKQQTGNLDSQYPIDGEQIKPMGLTVNCWCFASEDGVME</sequence>
<dbReference type="InterPro" id="IPR000270">
    <property type="entry name" value="PB1_dom"/>
</dbReference>
<dbReference type="PANTHER" id="PTHR31066">
    <property type="entry name" value="OS05G0427100 PROTEIN-RELATED"/>
    <property type="match status" value="1"/>
</dbReference>
<dbReference type="PANTHER" id="PTHR31066:SF57">
    <property type="entry name" value="PROTEIN PAL OF QUIRKY"/>
    <property type="match status" value="1"/>
</dbReference>
<feature type="domain" description="PB1" evidence="2">
    <location>
        <begin position="59"/>
        <end position="148"/>
    </location>
</feature>
<protein>
    <submittedName>
        <fullName evidence="3">Octicosapeptide/Phox/Bem1p family protein</fullName>
    </submittedName>
</protein>
<dbReference type="InterPro" id="IPR053198">
    <property type="entry name" value="Gynoecium_Dev_Regulator"/>
</dbReference>
<dbReference type="EMBL" id="AP019299">
    <property type="protein sequence ID" value="BBG99576.1"/>
    <property type="molecule type" value="Genomic_DNA"/>
</dbReference>
<feature type="region of interest" description="Disordered" evidence="1">
    <location>
        <begin position="1"/>
        <end position="43"/>
    </location>
</feature>
<dbReference type="SMART" id="SM00666">
    <property type="entry name" value="PB1"/>
    <property type="match status" value="1"/>
</dbReference>
<dbReference type="SUPFAM" id="SSF54277">
    <property type="entry name" value="CAD &amp; PB1 domains"/>
    <property type="match status" value="1"/>
</dbReference>
<dbReference type="AlphaFoldDB" id="A0A4Y1R6G6"/>
<feature type="compositionally biased region" description="Polar residues" evidence="1">
    <location>
        <begin position="1"/>
        <end position="10"/>
    </location>
</feature>
<accession>A0A4Y1R6G6</accession>
<organism evidence="3">
    <name type="scientific">Prunus dulcis</name>
    <name type="common">Almond</name>
    <name type="synonym">Amygdalus dulcis</name>
    <dbReference type="NCBI Taxonomy" id="3755"/>
    <lineage>
        <taxon>Eukaryota</taxon>
        <taxon>Viridiplantae</taxon>
        <taxon>Streptophyta</taxon>
        <taxon>Embryophyta</taxon>
        <taxon>Tracheophyta</taxon>
        <taxon>Spermatophyta</taxon>
        <taxon>Magnoliopsida</taxon>
        <taxon>eudicotyledons</taxon>
        <taxon>Gunneridae</taxon>
        <taxon>Pentapetalae</taxon>
        <taxon>rosids</taxon>
        <taxon>fabids</taxon>
        <taxon>Rosales</taxon>
        <taxon>Rosaceae</taxon>
        <taxon>Amygdaloideae</taxon>
        <taxon>Amygdaleae</taxon>
        <taxon>Prunus</taxon>
    </lineage>
</organism>
<proteinExistence type="predicted"/>
<name>A0A4Y1R6G6_PRUDU</name>
<evidence type="ECO:0000313" key="3">
    <source>
        <dbReference type="EMBL" id="BBG99576.1"/>
    </source>
</evidence>
<evidence type="ECO:0000256" key="1">
    <source>
        <dbReference type="SAM" id="MobiDB-lite"/>
    </source>
</evidence>
<dbReference type="Pfam" id="PF00564">
    <property type="entry name" value="PB1"/>
    <property type="match status" value="1"/>
</dbReference>